<dbReference type="InterPro" id="IPR025251">
    <property type="entry name" value="DUF4213"/>
</dbReference>
<evidence type="ECO:0000313" key="5">
    <source>
        <dbReference type="Proteomes" id="UP001359308"/>
    </source>
</evidence>
<dbReference type="Gene3D" id="3.30.390.100">
    <property type="match status" value="1"/>
</dbReference>
<dbReference type="InterPro" id="IPR007161">
    <property type="entry name" value="DUF364"/>
</dbReference>
<accession>A0ABZ2F647</accession>
<dbReference type="Proteomes" id="UP001359308">
    <property type="component" value="Chromosome"/>
</dbReference>
<evidence type="ECO:0000313" key="4">
    <source>
        <dbReference type="EMBL" id="WWF02712.1"/>
    </source>
</evidence>
<dbReference type="SUPFAM" id="SSF159713">
    <property type="entry name" value="Dhaf3308-like"/>
    <property type="match status" value="1"/>
</dbReference>
<feature type="domain" description="Putative heavy-metal chelation" evidence="2">
    <location>
        <begin position="112"/>
        <end position="250"/>
    </location>
</feature>
<evidence type="ECO:0000256" key="1">
    <source>
        <dbReference type="SAM" id="Coils"/>
    </source>
</evidence>
<keyword evidence="1" id="KW-0175">Coiled coil</keyword>
<dbReference type="Pfam" id="PF13938">
    <property type="entry name" value="DUF4213"/>
    <property type="match status" value="1"/>
</dbReference>
<dbReference type="Pfam" id="PF04016">
    <property type="entry name" value="DUF364"/>
    <property type="match status" value="1"/>
</dbReference>
<organism evidence="4 5">
    <name type="scientific">Methylococcus capsulatus</name>
    <dbReference type="NCBI Taxonomy" id="414"/>
    <lineage>
        <taxon>Bacteria</taxon>
        <taxon>Pseudomonadati</taxon>
        <taxon>Pseudomonadota</taxon>
        <taxon>Gammaproteobacteria</taxon>
        <taxon>Methylococcales</taxon>
        <taxon>Methylococcaceae</taxon>
        <taxon>Methylococcus</taxon>
    </lineage>
</organism>
<evidence type="ECO:0000259" key="3">
    <source>
        <dbReference type="Pfam" id="PF13938"/>
    </source>
</evidence>
<name>A0ABZ2F647_METCP</name>
<dbReference type="EMBL" id="CP104311">
    <property type="protein sequence ID" value="WWF02712.1"/>
    <property type="molecule type" value="Genomic_DNA"/>
</dbReference>
<feature type="domain" description="DUF4213" evidence="3">
    <location>
        <begin position="9"/>
        <end position="86"/>
    </location>
</feature>
<sequence>MTNPYEIYDLLQDYAGGPVPSGRLVIGLVWTLCEADAVGLSMSPGVQTRTLPWAGTLRGKTLAELVAWVREFDPYRATVGMAAVNAGINRLGILPDGVTLAPKDGADNNLAVFEHFLAEMRGKRVVVIGRYPGLDRFAQAHALKLTVLERQPGPEDLPDSACEYLLPEADWVFLTATSIPNKTFPRLAALARDANTVLMGPTVPWLPELRHFGIDYLAGVEIADTEVLKDTVCEGGGVRIFDAGVRYRIAAIGPESTKDWARRMIVQATAERERLKEDMEAWYARGNTVRFPEYAQLETVDRRLSRLDTCFKRLWDAFPDPAPARFSGVSP</sequence>
<feature type="coiled-coil region" evidence="1">
    <location>
        <begin position="258"/>
        <end position="285"/>
    </location>
</feature>
<gene>
    <name evidence="4" type="ORF">N4J17_03610</name>
</gene>
<evidence type="ECO:0000259" key="2">
    <source>
        <dbReference type="Pfam" id="PF04016"/>
    </source>
</evidence>
<dbReference type="Gene3D" id="3.40.50.11590">
    <property type="match status" value="1"/>
</dbReference>
<keyword evidence="5" id="KW-1185">Reference proteome</keyword>
<dbReference type="RefSeq" id="WP_198322928.1">
    <property type="nucleotide sequence ID" value="NZ_CP104311.1"/>
</dbReference>
<protein>
    <submittedName>
        <fullName evidence="4">DUF364 domain-containing protein</fullName>
    </submittedName>
</protein>
<reference evidence="4 5" key="1">
    <citation type="submission" date="2022-09" db="EMBL/GenBank/DDBJ databases">
        <authorList>
            <person name="Giprobiosintez L."/>
        </authorList>
    </citation>
    <scope>NUCLEOTIDE SEQUENCE [LARGE SCALE GENOMIC DNA]</scope>
    <source>
        <strain evidence="5">VKPM-B-12549 (GBS-15)</strain>
    </source>
</reference>
<proteinExistence type="predicted"/>